<name>A0A9J6DPP0_RHIMP</name>
<dbReference type="EMBL" id="JABSTU010000008">
    <property type="protein sequence ID" value="KAH8023881.1"/>
    <property type="molecule type" value="Genomic_DNA"/>
</dbReference>
<proteinExistence type="predicted"/>
<gene>
    <name evidence="1" type="ORF">HPB51_018862</name>
</gene>
<accession>A0A9J6DPP0</accession>
<reference evidence="1" key="1">
    <citation type="journal article" date="2020" name="Cell">
        <title>Large-Scale Comparative Analyses of Tick Genomes Elucidate Their Genetic Diversity and Vector Capacities.</title>
        <authorList>
            <consortium name="Tick Genome and Microbiome Consortium (TIGMIC)"/>
            <person name="Jia N."/>
            <person name="Wang J."/>
            <person name="Shi W."/>
            <person name="Du L."/>
            <person name="Sun Y."/>
            <person name="Zhan W."/>
            <person name="Jiang J.F."/>
            <person name="Wang Q."/>
            <person name="Zhang B."/>
            <person name="Ji P."/>
            <person name="Bell-Sakyi L."/>
            <person name="Cui X.M."/>
            <person name="Yuan T.T."/>
            <person name="Jiang B.G."/>
            <person name="Yang W.F."/>
            <person name="Lam T.T."/>
            <person name="Chang Q.C."/>
            <person name="Ding S.J."/>
            <person name="Wang X.J."/>
            <person name="Zhu J.G."/>
            <person name="Ruan X.D."/>
            <person name="Zhao L."/>
            <person name="Wei J.T."/>
            <person name="Ye R.Z."/>
            <person name="Que T.C."/>
            <person name="Du C.H."/>
            <person name="Zhou Y.H."/>
            <person name="Cheng J.X."/>
            <person name="Dai P.F."/>
            <person name="Guo W.B."/>
            <person name="Han X.H."/>
            <person name="Huang E.J."/>
            <person name="Li L.F."/>
            <person name="Wei W."/>
            <person name="Gao Y.C."/>
            <person name="Liu J.Z."/>
            <person name="Shao H.Z."/>
            <person name="Wang X."/>
            <person name="Wang C.C."/>
            <person name="Yang T.C."/>
            <person name="Huo Q.B."/>
            <person name="Li W."/>
            <person name="Chen H.Y."/>
            <person name="Chen S.E."/>
            <person name="Zhou L.G."/>
            <person name="Ni X.B."/>
            <person name="Tian J.H."/>
            <person name="Sheng Y."/>
            <person name="Liu T."/>
            <person name="Pan Y.S."/>
            <person name="Xia L.Y."/>
            <person name="Li J."/>
            <person name="Zhao F."/>
            <person name="Cao W.C."/>
        </authorList>
    </citation>
    <scope>NUCLEOTIDE SEQUENCE</scope>
    <source>
        <strain evidence="1">Rmic-2018</strain>
    </source>
</reference>
<protein>
    <submittedName>
        <fullName evidence="1">Uncharacterized protein</fullName>
    </submittedName>
</protein>
<dbReference type="Proteomes" id="UP000821866">
    <property type="component" value="Chromosome 6"/>
</dbReference>
<evidence type="ECO:0000313" key="1">
    <source>
        <dbReference type="EMBL" id="KAH8023881.1"/>
    </source>
</evidence>
<dbReference type="AlphaFoldDB" id="A0A9J6DPP0"/>
<reference evidence="1" key="2">
    <citation type="submission" date="2021-09" db="EMBL/GenBank/DDBJ databases">
        <authorList>
            <person name="Jia N."/>
            <person name="Wang J."/>
            <person name="Shi W."/>
            <person name="Du L."/>
            <person name="Sun Y."/>
            <person name="Zhan W."/>
            <person name="Jiang J."/>
            <person name="Wang Q."/>
            <person name="Zhang B."/>
            <person name="Ji P."/>
            <person name="Sakyi L.B."/>
            <person name="Cui X."/>
            <person name="Yuan T."/>
            <person name="Jiang B."/>
            <person name="Yang W."/>
            <person name="Lam T.T.-Y."/>
            <person name="Chang Q."/>
            <person name="Ding S."/>
            <person name="Wang X."/>
            <person name="Zhu J."/>
            <person name="Ruan X."/>
            <person name="Zhao L."/>
            <person name="Wei J."/>
            <person name="Que T."/>
            <person name="Du C."/>
            <person name="Cheng J."/>
            <person name="Dai P."/>
            <person name="Han X."/>
            <person name="Huang E."/>
            <person name="Gao Y."/>
            <person name="Liu J."/>
            <person name="Shao H."/>
            <person name="Ye R."/>
            <person name="Li L."/>
            <person name="Wei W."/>
            <person name="Wang X."/>
            <person name="Wang C."/>
            <person name="Huo Q."/>
            <person name="Li W."/>
            <person name="Guo W."/>
            <person name="Chen H."/>
            <person name="Chen S."/>
            <person name="Zhou L."/>
            <person name="Zhou L."/>
            <person name="Ni X."/>
            <person name="Tian J."/>
            <person name="Zhou Y."/>
            <person name="Sheng Y."/>
            <person name="Liu T."/>
            <person name="Pan Y."/>
            <person name="Xia L."/>
            <person name="Li J."/>
            <person name="Zhao F."/>
            <person name="Cao W."/>
        </authorList>
    </citation>
    <scope>NUCLEOTIDE SEQUENCE</scope>
    <source>
        <strain evidence="1">Rmic-2018</strain>
        <tissue evidence="1">Larvae</tissue>
    </source>
</reference>
<sequence>MLSLAVKKVCDTLYCLPFEELYALDILNFPWLSVLRGLSLSAAVETVRHCLTRIRNEKERFKCVAKLHAWLIPRRIHRVWSIYHLRDVLAKKDRTFTCNELLKAFNSAGSLLGYGAVDTGSALCLTALVKDEACHPPECMPICFCVWHRIPFVAVHTSGTDRHEAKHQVALASVLGSLEKAFCTSCEDLSAAFLEATRAARQSRLRGSEQPREDSQQQ</sequence>
<organism evidence="1 2">
    <name type="scientific">Rhipicephalus microplus</name>
    <name type="common">Cattle tick</name>
    <name type="synonym">Boophilus microplus</name>
    <dbReference type="NCBI Taxonomy" id="6941"/>
    <lineage>
        <taxon>Eukaryota</taxon>
        <taxon>Metazoa</taxon>
        <taxon>Ecdysozoa</taxon>
        <taxon>Arthropoda</taxon>
        <taxon>Chelicerata</taxon>
        <taxon>Arachnida</taxon>
        <taxon>Acari</taxon>
        <taxon>Parasitiformes</taxon>
        <taxon>Ixodida</taxon>
        <taxon>Ixodoidea</taxon>
        <taxon>Ixodidae</taxon>
        <taxon>Rhipicephalinae</taxon>
        <taxon>Rhipicephalus</taxon>
        <taxon>Boophilus</taxon>
    </lineage>
</organism>
<evidence type="ECO:0000313" key="2">
    <source>
        <dbReference type="Proteomes" id="UP000821866"/>
    </source>
</evidence>
<keyword evidence="2" id="KW-1185">Reference proteome</keyword>
<comment type="caution">
    <text evidence="1">The sequence shown here is derived from an EMBL/GenBank/DDBJ whole genome shotgun (WGS) entry which is preliminary data.</text>
</comment>